<dbReference type="AlphaFoldDB" id="A0A6J4KNF3"/>
<keyword evidence="6 7" id="KW-0472">Membrane</keyword>
<dbReference type="PANTHER" id="PTHR34582">
    <property type="entry name" value="UPF0702 TRANSMEMBRANE PROTEIN YCAP"/>
    <property type="match status" value="1"/>
</dbReference>
<dbReference type="EMBL" id="CADCTR010001734">
    <property type="protein sequence ID" value="CAA9309753.1"/>
    <property type="molecule type" value="Genomic_DNA"/>
</dbReference>
<dbReference type="Pfam" id="PF04239">
    <property type="entry name" value="DUF421"/>
    <property type="match status" value="1"/>
</dbReference>
<comment type="subcellular location">
    <subcellularLocation>
        <location evidence="1">Cell membrane</location>
        <topology evidence="1">Multi-pass membrane protein</topology>
    </subcellularLocation>
</comment>
<evidence type="ECO:0000259" key="8">
    <source>
        <dbReference type="Pfam" id="PF04239"/>
    </source>
</evidence>
<dbReference type="PANTHER" id="PTHR34582:SF6">
    <property type="entry name" value="UPF0702 TRANSMEMBRANE PROTEIN YCAP"/>
    <property type="match status" value="1"/>
</dbReference>
<name>A0A6J4KNF3_9CHLR</name>
<organism evidence="10">
    <name type="scientific">uncultured Chloroflexia bacterium</name>
    <dbReference type="NCBI Taxonomy" id="1672391"/>
    <lineage>
        <taxon>Bacteria</taxon>
        <taxon>Bacillati</taxon>
        <taxon>Chloroflexota</taxon>
        <taxon>Chloroflexia</taxon>
        <taxon>environmental samples</taxon>
    </lineage>
</organism>
<feature type="transmembrane region" description="Helical" evidence="7">
    <location>
        <begin position="39"/>
        <end position="58"/>
    </location>
</feature>
<evidence type="ECO:0000256" key="6">
    <source>
        <dbReference type="ARBA" id="ARBA00023136"/>
    </source>
</evidence>
<evidence type="ECO:0000313" key="10">
    <source>
        <dbReference type="EMBL" id="CAA9309753.1"/>
    </source>
</evidence>
<evidence type="ECO:0000259" key="9">
    <source>
        <dbReference type="Pfam" id="PF20730"/>
    </source>
</evidence>
<evidence type="ECO:0000256" key="7">
    <source>
        <dbReference type="SAM" id="Phobius"/>
    </source>
</evidence>
<dbReference type="Pfam" id="PF20730">
    <property type="entry name" value="YetF_N"/>
    <property type="match status" value="1"/>
</dbReference>
<reference evidence="10" key="1">
    <citation type="submission" date="2020-02" db="EMBL/GenBank/DDBJ databases">
        <authorList>
            <person name="Meier V. D."/>
        </authorList>
    </citation>
    <scope>NUCLEOTIDE SEQUENCE</scope>
    <source>
        <strain evidence="10">AVDCRST_MAG93</strain>
    </source>
</reference>
<feature type="transmembrane region" description="Helical" evidence="7">
    <location>
        <begin position="64"/>
        <end position="86"/>
    </location>
</feature>
<keyword evidence="5 7" id="KW-1133">Transmembrane helix</keyword>
<comment type="similarity">
    <text evidence="2">Belongs to the UPF0702 family.</text>
</comment>
<dbReference type="Gene3D" id="3.30.240.20">
    <property type="entry name" value="bsu07140 like domains"/>
    <property type="match status" value="1"/>
</dbReference>
<proteinExistence type="inferred from homology"/>
<sequence length="172" mass="18610">MFFDGWMGLLRVGVVGVLAYAALIILLQVSGKRTLSKMNAFDFIVTVALGSTLATVLLSETVALFEGVAAFVLLIGMQYAITWLSVRSGTVQKLVKSEPSLLFHDGDFLEQVMKRERVTRDEVRAAVRQQGKGSMAEVNSVILETDGTFSVISSPMADSMQATIKNADAQTS</sequence>
<dbReference type="InterPro" id="IPR007353">
    <property type="entry name" value="DUF421"/>
</dbReference>
<evidence type="ECO:0008006" key="11">
    <source>
        <dbReference type="Google" id="ProtNLM"/>
    </source>
</evidence>
<evidence type="ECO:0000256" key="5">
    <source>
        <dbReference type="ARBA" id="ARBA00022989"/>
    </source>
</evidence>
<feature type="domain" description="YetF-like N-terminal transmembrane" evidence="9">
    <location>
        <begin position="17"/>
        <end position="84"/>
    </location>
</feature>
<protein>
    <recommendedName>
        <fullName evidence="11">DUF421 domain-containing protein</fullName>
    </recommendedName>
</protein>
<feature type="transmembrane region" description="Helical" evidence="7">
    <location>
        <begin position="6"/>
        <end position="27"/>
    </location>
</feature>
<dbReference type="InterPro" id="IPR023090">
    <property type="entry name" value="UPF0702_alpha/beta_dom_sf"/>
</dbReference>
<accession>A0A6J4KNF3</accession>
<evidence type="ECO:0000256" key="4">
    <source>
        <dbReference type="ARBA" id="ARBA00022692"/>
    </source>
</evidence>
<evidence type="ECO:0000256" key="2">
    <source>
        <dbReference type="ARBA" id="ARBA00006448"/>
    </source>
</evidence>
<dbReference type="GO" id="GO:0005886">
    <property type="term" value="C:plasma membrane"/>
    <property type="evidence" value="ECO:0007669"/>
    <property type="project" value="UniProtKB-SubCell"/>
</dbReference>
<keyword evidence="3" id="KW-1003">Cell membrane</keyword>
<keyword evidence="4 7" id="KW-0812">Transmembrane</keyword>
<gene>
    <name evidence="10" type="ORF">AVDCRST_MAG93-5151</name>
</gene>
<evidence type="ECO:0000256" key="3">
    <source>
        <dbReference type="ARBA" id="ARBA00022475"/>
    </source>
</evidence>
<dbReference type="InterPro" id="IPR048454">
    <property type="entry name" value="YetF_N"/>
</dbReference>
<feature type="domain" description="YetF C-terminal" evidence="8">
    <location>
        <begin position="88"/>
        <end position="156"/>
    </location>
</feature>
<evidence type="ECO:0000256" key="1">
    <source>
        <dbReference type="ARBA" id="ARBA00004651"/>
    </source>
</evidence>